<name>A0ABY7RZN3_9FLAO</name>
<evidence type="ECO:0008006" key="4">
    <source>
        <dbReference type="Google" id="ProtNLM"/>
    </source>
</evidence>
<accession>A0ABY7RZN3</accession>
<reference evidence="2 3" key="1">
    <citation type="submission" date="2023-01" db="EMBL/GenBank/DDBJ databases">
        <title>Psychroserpens ponticola sp. nov., isolated from seawater.</title>
        <authorList>
            <person name="Kristyanto S."/>
            <person name="Jung J."/>
            <person name="Kim J.M."/>
            <person name="Jeon C.O."/>
        </authorList>
    </citation>
    <scope>NUCLEOTIDE SEQUENCE [LARGE SCALE GENOMIC DNA]</scope>
    <source>
        <strain evidence="2 3">MSW6</strain>
    </source>
</reference>
<dbReference type="EMBL" id="CP116221">
    <property type="protein sequence ID" value="WCO01155.1"/>
    <property type="molecule type" value="Genomic_DNA"/>
</dbReference>
<gene>
    <name evidence="2" type="ORF">MUN68_013915</name>
</gene>
<feature type="signal peptide" evidence="1">
    <location>
        <begin position="1"/>
        <end position="17"/>
    </location>
</feature>
<dbReference type="Proteomes" id="UP001202717">
    <property type="component" value="Chromosome"/>
</dbReference>
<evidence type="ECO:0000313" key="2">
    <source>
        <dbReference type="EMBL" id="WCO01155.1"/>
    </source>
</evidence>
<keyword evidence="3" id="KW-1185">Reference proteome</keyword>
<evidence type="ECO:0000256" key="1">
    <source>
        <dbReference type="SAM" id="SignalP"/>
    </source>
</evidence>
<feature type="chain" id="PRO_5045701378" description="Outer membrane protein beta-barrel domain-containing protein" evidence="1">
    <location>
        <begin position="18"/>
        <end position="200"/>
    </location>
</feature>
<keyword evidence="1" id="KW-0732">Signal</keyword>
<proteinExistence type="predicted"/>
<evidence type="ECO:0000313" key="3">
    <source>
        <dbReference type="Proteomes" id="UP001202717"/>
    </source>
</evidence>
<sequence>MRNLVLFLMLVSLISFNGNSQTTSDTEYDTTSESDFINAPWKLSVGVNSVGSLGTRQPLERLGDFQFKNPLALAIEHKWSKFFALEQDLTLNGYEAKSQIDNGVLTKDYTYISTNTYVKYYFSDALFAINWLDLYTGVGFGLFSVDELNSSGNVVCGGTIWISDKIGVRLQGVGKFAINAKDRQFDNNHFQYMLQAVFKL</sequence>
<organism evidence="2 3">
    <name type="scientific">Psychroserpens ponticola</name>
    <dbReference type="NCBI Taxonomy" id="2932268"/>
    <lineage>
        <taxon>Bacteria</taxon>
        <taxon>Pseudomonadati</taxon>
        <taxon>Bacteroidota</taxon>
        <taxon>Flavobacteriia</taxon>
        <taxon>Flavobacteriales</taxon>
        <taxon>Flavobacteriaceae</taxon>
        <taxon>Psychroserpens</taxon>
    </lineage>
</organism>
<dbReference type="RefSeq" id="WP_249993932.1">
    <property type="nucleotide sequence ID" value="NZ_CP116221.1"/>
</dbReference>
<protein>
    <recommendedName>
        <fullName evidence="4">Outer membrane protein beta-barrel domain-containing protein</fullName>
    </recommendedName>
</protein>